<feature type="transmembrane region" description="Helical" evidence="1">
    <location>
        <begin position="928"/>
        <end position="945"/>
    </location>
</feature>
<name>A0AAV4LXR5_BABCB</name>
<proteinExistence type="predicted"/>
<keyword evidence="1" id="KW-1133">Transmembrane helix</keyword>
<sequence>MSELNESVFKGTGIGSFVDDVRKAFEKNLRSLNGQGDSAKTVAGKVGDYLKEVLKTWVSGGATGVDGALQQLGSTLQSTTPYDSTNGTVSTKINLLNGAIKTDLSSNVSQFTYLKKILDAGKAAFISQLKKRNYESRYKAYENLSVTEAQTHAKIFLGCLPLIFNGLSYFYWKCSDEKGWNKLTLYSADLKDFLFGMDYHPRFLNGNKTGQNIVQTAMNVKFEDFSGGMSKAQAAARTRAGKENQAKQKLYSNTHPAPQPQNNPTYAEFLAGCSEKLNDKINTASSSLTELGSHSLSALHLLASCYFRCQQSKLSATSSRPPSTIREMLYFLAALPYSPNYDAFDTYISDHFKSLVNNSGVSEDAELMIVVADSSTNQEHNTLSAADLKYHLISTCSFSTAVLGMIQGPGASTSSEPWLYELYCNSAFNLTYSTGAALFKAIANYTYAVQFQLLFLYFMCSNDGNKCGWNNCTYGKDIKGSGTSSLKSHICPGFKCNDPFKCNHIKRGTNCSHNNYSQNDYCGKGSNPSALQAFLTGALPSFGLSSSSTPNHMSDHPQGALCHTPMGFQANHLRSIGNGAVVYLVLKPICGNFSSPLRQLSEKLGCLTNRTPRTLGEVFGFIWHLNGQVFKNERPTLKDLAKKLVTALGTPNASNVPRFLHKMLEVIGNGAASGGSSATGLSRSLEAMAPAIPFLYQLFMVEEKDFLASLLFDLTKHCHKWDGGQLKHQSHDSSGTSCSNPNDLWSMYQPLGQMPSSGRRDTQAACRNAQCGGYLSPLTHSDGSTYDPKQASSYLSWLLYLTDDFEIGLRYMLDDFKNIDCKTSGCGGKTKCFEHHPPGTHGTNAECTCDSVVYCGGVLPLLYRYGFKFYSPYSLSGDIGGIKTKRNCNAFHSQLQSVVNGDPLTNLLNTIDNFLYAIRWEFFSKLSGFWTIYICLILYTFFFLLDTLHLRSHLKLTASHVVPPLALLTSGTPLPVTKLTYIGQ</sequence>
<dbReference type="EMBL" id="BPLF01000004">
    <property type="protein sequence ID" value="GIX65017.1"/>
    <property type="molecule type" value="Genomic_DNA"/>
</dbReference>
<accession>A0AAV4LXR5</accession>
<gene>
    <name evidence="2" type="ORF">BcabD6B2_44520</name>
</gene>
<dbReference type="RefSeq" id="XP_067717086.1">
    <property type="nucleotide sequence ID" value="XM_067860985.1"/>
</dbReference>
<dbReference type="Proteomes" id="UP001497744">
    <property type="component" value="Unassembled WGS sequence"/>
</dbReference>
<reference evidence="2 3" key="1">
    <citation type="submission" date="2021-06" db="EMBL/GenBank/DDBJ databases">
        <title>Genome sequence of Babesia caballi.</title>
        <authorList>
            <person name="Yamagishi J."/>
            <person name="Kidaka T."/>
            <person name="Ochi A."/>
        </authorList>
    </citation>
    <scope>NUCLEOTIDE SEQUENCE [LARGE SCALE GENOMIC DNA]</scope>
    <source>
        <strain evidence="2">USDA-D6B2</strain>
    </source>
</reference>
<evidence type="ECO:0000256" key="1">
    <source>
        <dbReference type="SAM" id="Phobius"/>
    </source>
</evidence>
<dbReference type="GeneID" id="94196498"/>
<dbReference type="InterPro" id="IPR024751">
    <property type="entry name" value="VESA1"/>
</dbReference>
<dbReference type="Pfam" id="PF12785">
    <property type="entry name" value="VESA1_N"/>
    <property type="match status" value="1"/>
</dbReference>
<comment type="caution">
    <text evidence="2">The sequence shown here is derived from an EMBL/GenBank/DDBJ whole genome shotgun (WGS) entry which is preliminary data.</text>
</comment>
<evidence type="ECO:0000313" key="2">
    <source>
        <dbReference type="EMBL" id="GIX65017.1"/>
    </source>
</evidence>
<organism evidence="2 3">
    <name type="scientific">Babesia caballi</name>
    <dbReference type="NCBI Taxonomy" id="5871"/>
    <lineage>
        <taxon>Eukaryota</taxon>
        <taxon>Sar</taxon>
        <taxon>Alveolata</taxon>
        <taxon>Apicomplexa</taxon>
        <taxon>Aconoidasida</taxon>
        <taxon>Piroplasmida</taxon>
        <taxon>Babesiidae</taxon>
        <taxon>Babesia</taxon>
    </lineage>
</organism>
<keyword evidence="3" id="KW-1185">Reference proteome</keyword>
<evidence type="ECO:0000313" key="3">
    <source>
        <dbReference type="Proteomes" id="UP001497744"/>
    </source>
</evidence>
<keyword evidence="1" id="KW-0472">Membrane</keyword>
<dbReference type="AlphaFoldDB" id="A0AAV4LXR5"/>
<protein>
    <submittedName>
        <fullName evidence="2">Variant erythrocyte surface antigen-1 family protein</fullName>
    </submittedName>
</protein>
<keyword evidence="1" id="KW-0812">Transmembrane</keyword>